<feature type="chain" id="PRO_5043731078" evidence="2">
    <location>
        <begin position="21"/>
        <end position="349"/>
    </location>
</feature>
<proteinExistence type="predicted"/>
<name>A0AAV6Q5Q0_SOLSE</name>
<comment type="caution">
    <text evidence="3">The sequence shown here is derived from an EMBL/GenBank/DDBJ whole genome shotgun (WGS) entry which is preliminary data.</text>
</comment>
<feature type="transmembrane region" description="Helical" evidence="1">
    <location>
        <begin position="242"/>
        <end position="266"/>
    </location>
</feature>
<keyword evidence="4" id="KW-1185">Reference proteome</keyword>
<dbReference type="EMBL" id="JAGKHQ010000018">
    <property type="protein sequence ID" value="KAG7485372.1"/>
    <property type="molecule type" value="Genomic_DNA"/>
</dbReference>
<keyword evidence="2" id="KW-0732">Signal</keyword>
<evidence type="ECO:0000313" key="3">
    <source>
        <dbReference type="EMBL" id="KAG7485372.1"/>
    </source>
</evidence>
<organism evidence="3 4">
    <name type="scientific">Solea senegalensis</name>
    <name type="common">Senegalese sole</name>
    <dbReference type="NCBI Taxonomy" id="28829"/>
    <lineage>
        <taxon>Eukaryota</taxon>
        <taxon>Metazoa</taxon>
        <taxon>Chordata</taxon>
        <taxon>Craniata</taxon>
        <taxon>Vertebrata</taxon>
        <taxon>Euteleostomi</taxon>
        <taxon>Actinopterygii</taxon>
        <taxon>Neopterygii</taxon>
        <taxon>Teleostei</taxon>
        <taxon>Neoteleostei</taxon>
        <taxon>Acanthomorphata</taxon>
        <taxon>Carangaria</taxon>
        <taxon>Pleuronectiformes</taxon>
        <taxon>Pleuronectoidei</taxon>
        <taxon>Soleidae</taxon>
        <taxon>Solea</taxon>
    </lineage>
</organism>
<sequence>MTRVALTKLFTLVILAFIICLPEFFSSNRVSKVNFHCLPHRHCKRRNQTKRGENGKIVDADIKRNDECDPSQSAEQEKWETACTQWSQNNTTDRAPDSRRVGDDLEESWFMCQTDMDMTALHRNMSYSAPAVLKVHLEVSVEIQLSEAETVNLTLYGHSNNNTLDLHPPEEQKEEKEEEKEAGEGLQVFYCCLSVLSTSESGNHSRCLLWLANRTLSTATAKEKPQWIQTQKGEWQCIVRGLWLALLCVVLLTVVTIVLWQIYLGIQPGRTPTMYNFGNVTVQQLNAGEMHTETLSPEELSPIEEAHSQEEAETLLDGNVNGRIKSTKGSYKCTIMKNLRIRVGLNTSF</sequence>
<keyword evidence="1" id="KW-0812">Transmembrane</keyword>
<gene>
    <name evidence="3" type="ORF">JOB18_008922</name>
</gene>
<dbReference type="Proteomes" id="UP000693946">
    <property type="component" value="Linkage Group LG6"/>
</dbReference>
<feature type="signal peptide" evidence="2">
    <location>
        <begin position="1"/>
        <end position="20"/>
    </location>
</feature>
<evidence type="ECO:0000256" key="1">
    <source>
        <dbReference type="SAM" id="Phobius"/>
    </source>
</evidence>
<reference evidence="3 4" key="1">
    <citation type="journal article" date="2021" name="Sci. Rep.">
        <title>Chromosome anchoring in Senegalese sole (Solea senegalensis) reveals sex-associated markers and genome rearrangements in flatfish.</title>
        <authorList>
            <person name="Guerrero-Cozar I."/>
            <person name="Gomez-Garrido J."/>
            <person name="Berbel C."/>
            <person name="Martinez-Blanch J.F."/>
            <person name="Alioto T."/>
            <person name="Claros M.G."/>
            <person name="Gagnaire P.A."/>
            <person name="Manchado M."/>
        </authorList>
    </citation>
    <scope>NUCLEOTIDE SEQUENCE [LARGE SCALE GENOMIC DNA]</scope>
    <source>
        <strain evidence="3">Sse05_10M</strain>
    </source>
</reference>
<protein>
    <submittedName>
        <fullName evidence="3">Uncharacterized protein</fullName>
    </submittedName>
</protein>
<keyword evidence="1" id="KW-1133">Transmembrane helix</keyword>
<evidence type="ECO:0000313" key="4">
    <source>
        <dbReference type="Proteomes" id="UP000693946"/>
    </source>
</evidence>
<keyword evidence="1" id="KW-0472">Membrane</keyword>
<evidence type="ECO:0000256" key="2">
    <source>
        <dbReference type="SAM" id="SignalP"/>
    </source>
</evidence>
<dbReference type="AlphaFoldDB" id="A0AAV6Q5Q0"/>
<accession>A0AAV6Q5Q0</accession>